<evidence type="ECO:0000256" key="4">
    <source>
        <dbReference type="ARBA" id="ARBA00022777"/>
    </source>
</evidence>
<name>A0A2H4T2P5_9VIRU</name>
<dbReference type="InterPro" id="IPR004843">
    <property type="entry name" value="Calcineurin-like_PHP"/>
</dbReference>
<dbReference type="Gene3D" id="3.60.21.10">
    <property type="match status" value="1"/>
</dbReference>
<evidence type="ECO:0000256" key="5">
    <source>
        <dbReference type="ARBA" id="ARBA00022840"/>
    </source>
</evidence>
<organism evidence="8">
    <name type="scientific">Tomelloso virus</name>
    <dbReference type="NCBI Taxonomy" id="2053981"/>
    <lineage>
        <taxon>Viruses</taxon>
        <taxon>Viruses incertae sedis</taxon>
        <taxon>Naldaviricetes</taxon>
        <taxon>Lefavirales</taxon>
        <taxon>Nudiviridae</taxon>
        <taxon>Alphanudivirus</taxon>
        <taxon>Alphanudivirus alterdromelanogasteris</taxon>
    </lineage>
</organism>
<sequence length="605" mass="70085">MTDIRTLQLITLHTPLTMESKYFNRFEEIEKIGEGAFGRVFKVADENCEISALKIYRAKVQKYIRPEWDVYDLIDGPNPSDCLAERNYCLGKIDYFVVDRRYGLQMAILPKDLFDFITRPHENTKYIYKFDLDELQHITFQLCSALKYLHALNIIHNDLKPENILLCDISLDKKFRLRRCDIRLTDFGHALLPGAKFDSYPTEQYCAPEIVLKNDRWTVLADMWSLGCILAELYYGKLLFDLDIRKTRTMITANHLRMIYYFTGKRMAKSTEGKLSTPKAFEPLRNHKSTKNEIDGTLQFMSLVKRMLEPFARDRITARNSLEMPFLKHFSYNKRYIRPKVYNRPNNELFLYRVKDLEAVSEPPVLSCLQMTTLKRCNIEKSINLLVMSDLHGRWNVEYIRNIVEINHIDAFVFAGDIILNTGNEKANFNCLLETAKSIREIGAFVQTYIVAGNHDAWSLNLTRFDIDAFFAPAVFIENECFTFKGIRFFGTPMTACDNLAKIENFARYNPHCLNPYGNVPKNTDVIITHGGPLGMQSYMGVQYGDHHLRRLIDDPNTNLKAVLFGHMHNNMGFRVINHVVCLNASQMTGASTLDLKPFILKIVN</sequence>
<dbReference type="InterPro" id="IPR029052">
    <property type="entry name" value="Metallo-depent_PP-like"/>
</dbReference>
<dbReference type="PROSITE" id="PS00107">
    <property type="entry name" value="PROTEIN_KINASE_ATP"/>
    <property type="match status" value="1"/>
</dbReference>
<dbReference type="SMART" id="SM00220">
    <property type="entry name" value="S_TKc"/>
    <property type="match status" value="1"/>
</dbReference>
<dbReference type="Proteomes" id="UP000289333">
    <property type="component" value="Segment"/>
</dbReference>
<dbReference type="KEGG" id="vg:41701397"/>
<keyword evidence="2" id="KW-0808">Transferase</keyword>
<dbReference type="Pfam" id="PF00149">
    <property type="entry name" value="Metallophos"/>
    <property type="match status" value="1"/>
</dbReference>
<evidence type="ECO:0000313" key="8">
    <source>
        <dbReference type="EMBL" id="ATY70186.1"/>
    </source>
</evidence>
<keyword evidence="3 6" id="KW-0547">Nucleotide-binding</keyword>
<dbReference type="EMBL" id="KY457233">
    <property type="protein sequence ID" value="ATY70186.1"/>
    <property type="molecule type" value="Genomic_DNA"/>
</dbReference>
<dbReference type="GO" id="GO:0016787">
    <property type="term" value="F:hydrolase activity"/>
    <property type="evidence" value="ECO:0007669"/>
    <property type="project" value="InterPro"/>
</dbReference>
<evidence type="ECO:0000256" key="2">
    <source>
        <dbReference type="ARBA" id="ARBA00022679"/>
    </source>
</evidence>
<dbReference type="PROSITE" id="PS50011">
    <property type="entry name" value="PROTEIN_KINASE_DOM"/>
    <property type="match status" value="1"/>
</dbReference>
<dbReference type="PANTHER" id="PTHR45646:SF11">
    <property type="entry name" value="SERINE_THREONINE-PROTEIN KINASE DOA"/>
    <property type="match status" value="1"/>
</dbReference>
<evidence type="ECO:0000313" key="9">
    <source>
        <dbReference type="Proteomes" id="UP000289333"/>
    </source>
</evidence>
<dbReference type="Gene3D" id="3.30.200.20">
    <property type="entry name" value="Phosphorylase Kinase, domain 1"/>
    <property type="match status" value="1"/>
</dbReference>
<evidence type="ECO:0000256" key="3">
    <source>
        <dbReference type="ARBA" id="ARBA00022741"/>
    </source>
</evidence>
<evidence type="ECO:0000256" key="6">
    <source>
        <dbReference type="PROSITE-ProRule" id="PRU10141"/>
    </source>
</evidence>
<dbReference type="SUPFAM" id="SSF56300">
    <property type="entry name" value="Metallo-dependent phosphatases"/>
    <property type="match status" value="1"/>
</dbReference>
<feature type="domain" description="Protein kinase" evidence="7">
    <location>
        <begin position="26"/>
        <end position="327"/>
    </location>
</feature>
<dbReference type="InterPro" id="IPR051175">
    <property type="entry name" value="CLK_kinases"/>
</dbReference>
<evidence type="ECO:0000256" key="1">
    <source>
        <dbReference type="ARBA" id="ARBA00022527"/>
    </source>
</evidence>
<dbReference type="RefSeq" id="YP_009553383.1">
    <property type="nucleotide sequence ID" value="NC_040789.1"/>
</dbReference>
<dbReference type="PANTHER" id="PTHR45646">
    <property type="entry name" value="SERINE/THREONINE-PROTEIN KINASE DOA-RELATED"/>
    <property type="match status" value="1"/>
</dbReference>
<dbReference type="SUPFAM" id="SSF56112">
    <property type="entry name" value="Protein kinase-like (PK-like)"/>
    <property type="match status" value="1"/>
</dbReference>
<protein>
    <submittedName>
        <fullName evidence="8">Calcineurin-like phosphoesterase-like protein</fullName>
    </submittedName>
</protein>
<reference evidence="8" key="1">
    <citation type="journal article" date="2021" name="Virus">
        <title>The discovery, distribution and diversity of DNA viruses associated with Drosophila melanogaster in Europe.</title>
        <authorList>
            <person name="Wallace M.A."/>
            <person name="Coffman K.A."/>
            <person name="Gilbert C."/>
            <person name="Ravindran S."/>
            <person name="Albery G.F."/>
            <person name="Abbott J."/>
            <person name="Argyridou E."/>
            <person name="Bellosta P."/>
            <person name="Betancourt A.J."/>
            <person name="Colinet H."/>
            <person name="Eric K."/>
            <person name="Glaser-Schmitt A."/>
            <person name="Grath S."/>
            <person name="Jelic M."/>
            <person name="Kankare M."/>
            <person name="Kozeretska I."/>
            <person name="Loeschcke V."/>
            <person name="Montchamp-Moreau C."/>
            <person name="Ometto L."/>
            <person name="Onder B.S."/>
            <person name="Orengo D.J."/>
            <person name="Parsch J."/>
            <person name="Pascual M."/>
            <person name="Patenkovic A."/>
            <person name="Puerma E."/>
            <person name="Ritchie M.G."/>
            <person name="Rota-Stabelli O."/>
            <person name="Schou M.F."/>
            <person name="Serga S.V."/>
            <person name="Stamenkovic-Radak M."/>
            <person name="Tanaskovic M."/>
            <person name="Veselinovic M.S."/>
            <person name="Vieira J."/>
            <person name="Vieira C.P."/>
            <person name="Kapun M."/>
            <person name="Flatt T."/>
            <person name="Gonzalez J."/>
            <person name="Staubach F."/>
            <person name="Obbard D.J."/>
        </authorList>
    </citation>
    <scope>NUCLEOTIDE SEQUENCE</scope>
    <source>
        <strain evidence="8">DrosEU28 Tomelloso 2015</strain>
    </source>
</reference>
<keyword evidence="1" id="KW-0723">Serine/threonine-protein kinase</keyword>
<keyword evidence="9" id="KW-1185">Reference proteome</keyword>
<keyword evidence="4" id="KW-0418">Kinase</keyword>
<proteinExistence type="predicted"/>
<dbReference type="OrthoDB" id="8955at10239"/>
<feature type="binding site" evidence="6">
    <location>
        <position position="54"/>
    </location>
    <ligand>
        <name>ATP</name>
        <dbReference type="ChEBI" id="CHEBI:30616"/>
    </ligand>
</feature>
<dbReference type="GO" id="GO:0004674">
    <property type="term" value="F:protein serine/threonine kinase activity"/>
    <property type="evidence" value="ECO:0007669"/>
    <property type="project" value="UniProtKB-KW"/>
</dbReference>
<dbReference type="Pfam" id="PF00069">
    <property type="entry name" value="Pkinase"/>
    <property type="match status" value="1"/>
</dbReference>
<evidence type="ECO:0000259" key="7">
    <source>
        <dbReference type="PROSITE" id="PS50011"/>
    </source>
</evidence>
<dbReference type="PROSITE" id="PS00108">
    <property type="entry name" value="PROTEIN_KINASE_ST"/>
    <property type="match status" value="1"/>
</dbReference>
<accession>A0A2H4T2P5</accession>
<dbReference type="GO" id="GO:0005524">
    <property type="term" value="F:ATP binding"/>
    <property type="evidence" value="ECO:0007669"/>
    <property type="project" value="UniProtKB-UniRule"/>
</dbReference>
<dbReference type="InterPro" id="IPR008271">
    <property type="entry name" value="Ser/Thr_kinase_AS"/>
</dbReference>
<dbReference type="InterPro" id="IPR011009">
    <property type="entry name" value="Kinase-like_dom_sf"/>
</dbReference>
<dbReference type="InterPro" id="IPR000719">
    <property type="entry name" value="Prot_kinase_dom"/>
</dbReference>
<dbReference type="Gene3D" id="1.10.510.10">
    <property type="entry name" value="Transferase(Phosphotransferase) domain 1"/>
    <property type="match status" value="1"/>
</dbReference>
<dbReference type="GeneID" id="41701397"/>
<keyword evidence="5 6" id="KW-0067">ATP-binding</keyword>
<dbReference type="InterPro" id="IPR017441">
    <property type="entry name" value="Protein_kinase_ATP_BS"/>
</dbReference>